<dbReference type="Proteomes" id="UP000735874">
    <property type="component" value="Unassembled WGS sequence"/>
</dbReference>
<dbReference type="EMBL" id="RCMV01002109">
    <property type="protein sequence ID" value="KAG3204550.1"/>
    <property type="molecule type" value="Genomic_DNA"/>
</dbReference>
<evidence type="ECO:0000313" key="3">
    <source>
        <dbReference type="EMBL" id="KAG2879532.1"/>
    </source>
</evidence>
<evidence type="ECO:0000313" key="4">
    <source>
        <dbReference type="EMBL" id="KAG2960045.1"/>
    </source>
</evidence>
<reference evidence="7 8" key="1">
    <citation type="submission" date="2018-01" db="EMBL/GenBank/DDBJ databases">
        <title>Draft genome of the strawberry crown rot pathogen Phytophthora cactorum.</title>
        <authorList>
            <person name="Armitage A.D."/>
            <person name="Lysoe E."/>
            <person name="Nellist C.F."/>
            <person name="Harrison R.J."/>
            <person name="Brurberg M.B."/>
        </authorList>
    </citation>
    <scope>NUCLEOTIDE SEQUENCE [LARGE SCALE GENOMIC DNA]</scope>
    <source>
        <strain evidence="7 8">10300</strain>
    </source>
</reference>
<sequence length="49" mass="5579">MWGEKLEKSAFIYINSSLLDDKDPTDYMSKEDSDDDNDESGGNAEEDEE</sequence>
<reference evidence="6" key="3">
    <citation type="submission" date="2021-01" db="EMBL/GenBank/DDBJ databases">
        <title>Phytophthora aleatoria, a newly-described species from Pinus radiata is distinct from Phytophthora cactorum isolates based on comparative genomics.</title>
        <authorList>
            <person name="Mcdougal R."/>
            <person name="Panda P."/>
            <person name="Williams N."/>
            <person name="Studholme D.J."/>
        </authorList>
    </citation>
    <scope>NUCLEOTIDE SEQUENCE</scope>
    <source>
        <strain evidence="6">NZFS 3830</strain>
    </source>
</reference>
<proteinExistence type="predicted"/>
<dbReference type="EMBL" id="MJFZ01000422">
    <property type="protein sequence ID" value="RAW29526.1"/>
    <property type="molecule type" value="Genomic_DNA"/>
</dbReference>
<reference evidence="5" key="2">
    <citation type="submission" date="2018-05" db="EMBL/GenBank/DDBJ databases">
        <title>Effector identification in a new, highly contiguous assembly of the strawberry crown rot pathogen Phytophthora cactorum.</title>
        <authorList>
            <person name="Armitage A.D."/>
            <person name="Nellist C.F."/>
            <person name="Bates H."/>
            <person name="Vickerstaff R.J."/>
            <person name="Harrison R.J."/>
        </authorList>
    </citation>
    <scope>NUCLEOTIDE SEQUENCE</scope>
    <source>
        <strain evidence="2">15-7</strain>
        <strain evidence="3">4032</strain>
        <strain evidence="4">P415</strain>
        <strain evidence="5">P421</strain>
    </source>
</reference>
<dbReference type="Proteomes" id="UP000251314">
    <property type="component" value="Unassembled WGS sequence"/>
</dbReference>
<keyword evidence="8" id="KW-1185">Reference proteome</keyword>
<evidence type="ECO:0000313" key="5">
    <source>
        <dbReference type="EMBL" id="KAG3204550.1"/>
    </source>
</evidence>
<dbReference type="EMBL" id="RCMG01001862">
    <property type="protein sequence ID" value="KAG2818622.1"/>
    <property type="molecule type" value="Genomic_DNA"/>
</dbReference>
<feature type="region of interest" description="Disordered" evidence="1">
    <location>
        <begin position="16"/>
        <end position="49"/>
    </location>
</feature>
<name>A0A329S0Y5_9STRA</name>
<dbReference type="Proteomes" id="UP000688947">
    <property type="component" value="Unassembled WGS sequence"/>
</dbReference>
<accession>A0A329S0Y5</accession>
<dbReference type="AlphaFoldDB" id="A0A329S0Y5"/>
<dbReference type="EMBL" id="RCML01001857">
    <property type="protein sequence ID" value="KAG2960045.1"/>
    <property type="molecule type" value="Genomic_DNA"/>
</dbReference>
<dbReference type="VEuPathDB" id="FungiDB:PC110_g14116"/>
<feature type="compositionally biased region" description="Acidic residues" evidence="1">
    <location>
        <begin position="32"/>
        <end position="49"/>
    </location>
</feature>
<evidence type="ECO:0000256" key="1">
    <source>
        <dbReference type="SAM" id="MobiDB-lite"/>
    </source>
</evidence>
<organism evidence="7 8">
    <name type="scientific">Phytophthora cactorum</name>
    <dbReference type="NCBI Taxonomy" id="29920"/>
    <lineage>
        <taxon>Eukaryota</taxon>
        <taxon>Sar</taxon>
        <taxon>Stramenopiles</taxon>
        <taxon>Oomycota</taxon>
        <taxon>Peronosporomycetes</taxon>
        <taxon>Peronosporales</taxon>
        <taxon>Peronosporaceae</taxon>
        <taxon>Phytophthora</taxon>
    </lineage>
</organism>
<dbReference type="OrthoDB" id="123177at2759"/>
<evidence type="ECO:0000313" key="8">
    <source>
        <dbReference type="Proteomes" id="UP000251314"/>
    </source>
</evidence>
<evidence type="ECO:0000313" key="7">
    <source>
        <dbReference type="EMBL" id="RAW29526.1"/>
    </source>
</evidence>
<feature type="compositionally biased region" description="Basic and acidic residues" evidence="1">
    <location>
        <begin position="19"/>
        <end position="31"/>
    </location>
</feature>
<evidence type="ECO:0000313" key="2">
    <source>
        <dbReference type="EMBL" id="KAG2818622.1"/>
    </source>
</evidence>
<dbReference type="Proteomes" id="UP000697107">
    <property type="component" value="Unassembled WGS sequence"/>
</dbReference>
<dbReference type="Proteomes" id="UP000760860">
    <property type="component" value="Unassembled WGS sequence"/>
</dbReference>
<dbReference type="EMBL" id="JAENGZ010002413">
    <property type="protein sequence ID" value="KAG6943792.1"/>
    <property type="molecule type" value="Genomic_DNA"/>
</dbReference>
<evidence type="ECO:0000313" key="6">
    <source>
        <dbReference type="EMBL" id="KAG6943792.1"/>
    </source>
</evidence>
<dbReference type="EMBL" id="RCMI01001989">
    <property type="protein sequence ID" value="KAG2879532.1"/>
    <property type="molecule type" value="Genomic_DNA"/>
</dbReference>
<dbReference type="Proteomes" id="UP000774804">
    <property type="component" value="Unassembled WGS sequence"/>
</dbReference>
<protein>
    <submittedName>
        <fullName evidence="7">Uncharacterized protein</fullName>
    </submittedName>
</protein>
<gene>
    <name evidence="6" type="ORF">JG687_00018238</name>
    <name evidence="7" type="ORF">PC110_g14116</name>
    <name evidence="2" type="ORF">PC113_g22838</name>
    <name evidence="3" type="ORF">PC115_g22767</name>
    <name evidence="4" type="ORF">PC118_g22714</name>
    <name evidence="5" type="ORF">PC129_g22509</name>
</gene>
<comment type="caution">
    <text evidence="7">The sequence shown here is derived from an EMBL/GenBank/DDBJ whole genome shotgun (WGS) entry which is preliminary data.</text>
</comment>